<dbReference type="GO" id="GO:0006355">
    <property type="term" value="P:regulation of DNA-templated transcription"/>
    <property type="evidence" value="ECO:0007669"/>
    <property type="project" value="UniProtKB-ARBA"/>
</dbReference>
<accession>C7CBT9</accession>
<dbReference type="EMBL" id="FP103042">
    <property type="protein sequence ID" value="CAX24236.1"/>
    <property type="molecule type" value="Genomic_DNA"/>
</dbReference>
<feature type="domain" description="Plasmid replication protein C N-terminal" evidence="2">
    <location>
        <begin position="15"/>
        <end position="189"/>
    </location>
</feature>
<dbReference type="Pfam" id="PF03428">
    <property type="entry name" value="RP-C"/>
    <property type="match status" value="1"/>
</dbReference>
<evidence type="ECO:0000259" key="3">
    <source>
        <dbReference type="Pfam" id="PF11800"/>
    </source>
</evidence>
<evidence type="ECO:0000313" key="5">
    <source>
        <dbReference type="Proteomes" id="UP000008070"/>
    </source>
</evidence>
<dbReference type="AlphaFoldDB" id="C7CBT9"/>
<sequence>MEMLDQNPITPFGQRPLSIGAVKTQRDVRECPEGKPAHKWRVFRNICEVRASLAISDRALVVLNALLSFHPDTVLTAGAADLVVFPSNRLLALRAHGMAASTLRRHLAVLVDSGLVLRRDSPNGKRYARKTPSGDIEQAFGFDLGPIVARAEEFAAAAEAAIAKRQALAILRERITLARRDIAKMIATGVEQHVPADWEFYHRTFRDIMARLPRVPTGDVLEPIIVELAHLREAIVVILEGQLDAGESGPPELPADQLQNSGPEKPNPSEPDPAPEGEAMADADRPRVPDAVPIRMVVELCPDIVDYARGGIRTPQDLIATASIVRPMLGISPSAWEEARVAMGDGQASVVLSAILQRGNAIKSPGGYLRILARRAAAGKFSVWPMLMALRRQGPGARDKDPPPYSFPDEFSQR</sequence>
<evidence type="ECO:0000313" key="4">
    <source>
        <dbReference type="EMBL" id="CAX24236.1"/>
    </source>
</evidence>
<dbReference type="InterPro" id="IPR021760">
    <property type="entry name" value="RepC_C"/>
</dbReference>
<dbReference type="SUPFAM" id="SSF46785">
    <property type="entry name" value="Winged helix' DNA-binding domain"/>
    <property type="match status" value="1"/>
</dbReference>
<gene>
    <name evidence="4" type="ORF">METD_I2584</name>
</gene>
<reference evidence="5" key="1">
    <citation type="journal article" date="2009" name="PLoS ONE">
        <title>Methylobacterium genome sequences: a reference blueprint to investigate microbial metabolism of C1 compounds from natural and industrial sources.</title>
        <authorList>
            <person name="Vuilleumier S."/>
            <person name="Chistoserdova L."/>
            <person name="Lee M.-C."/>
            <person name="Bringel F."/>
            <person name="Lajus A."/>
            <person name="Zhou Y."/>
            <person name="Gourion B."/>
            <person name="Barbe V."/>
            <person name="Chang J."/>
            <person name="Cruveiller S."/>
            <person name="Dossat C."/>
            <person name="Gillett W."/>
            <person name="Gruffaz C."/>
            <person name="Haugen E."/>
            <person name="Hourcade E."/>
            <person name="Levy R."/>
            <person name="Mangenot S."/>
            <person name="Muller E."/>
            <person name="Nadalig T."/>
            <person name="Pagni M."/>
            <person name="Penny C."/>
            <person name="Peyraud R."/>
            <person name="Robinson D.G."/>
            <person name="Roche D."/>
            <person name="Rouy Z."/>
            <person name="Saenampechek C."/>
            <person name="Salvignol G."/>
            <person name="Vallenet D."/>
            <person name="Wu Z."/>
            <person name="Marx C.J."/>
            <person name="Vorholt J.A."/>
            <person name="Olson M.V."/>
            <person name="Kaul R."/>
            <person name="Weissenbach J."/>
            <person name="Medigue C."/>
            <person name="Lidstrom M.E."/>
        </authorList>
    </citation>
    <scope>NUCLEOTIDE SEQUENCE [LARGE SCALE GENOMIC DNA]</scope>
    <source>
        <strain evidence="5">DSM 6343 / CIP 106787 / DM4</strain>
    </source>
</reference>
<proteinExistence type="predicted"/>
<protein>
    <submittedName>
        <fullName evidence="4">RepC-like protein</fullName>
    </submittedName>
</protein>
<dbReference type="Proteomes" id="UP000008070">
    <property type="component" value="Chromosome"/>
</dbReference>
<dbReference type="NCBIfam" id="NF010396">
    <property type="entry name" value="PRK13824.1"/>
    <property type="match status" value="1"/>
</dbReference>
<organism evidence="4 5">
    <name type="scientific">Methylorubrum extorquens (strain DSM 6343 / CIP 106787 / DM4)</name>
    <name type="common">Methylobacterium extorquens</name>
    <dbReference type="NCBI Taxonomy" id="661410"/>
    <lineage>
        <taxon>Bacteria</taxon>
        <taxon>Pseudomonadati</taxon>
        <taxon>Pseudomonadota</taxon>
        <taxon>Alphaproteobacteria</taxon>
        <taxon>Hyphomicrobiales</taxon>
        <taxon>Methylobacteriaceae</taxon>
        <taxon>Methylorubrum</taxon>
    </lineage>
</organism>
<feature type="domain" description="Plasmid replication protein C C-terminal" evidence="3">
    <location>
        <begin position="293"/>
        <end position="392"/>
    </location>
</feature>
<dbReference type="NCBIfam" id="NF040974">
    <property type="entry name" value="RepABC_RepC"/>
    <property type="match status" value="1"/>
</dbReference>
<dbReference type="Pfam" id="PF11800">
    <property type="entry name" value="RP-C_C"/>
    <property type="match status" value="1"/>
</dbReference>
<feature type="region of interest" description="Disordered" evidence="1">
    <location>
        <begin position="393"/>
        <end position="414"/>
    </location>
</feature>
<dbReference type="InterPro" id="IPR005090">
    <property type="entry name" value="RepC_N"/>
</dbReference>
<dbReference type="InterPro" id="IPR047611">
    <property type="entry name" value="RepABC_RepC"/>
</dbReference>
<name>C7CBT9_METED</name>
<dbReference type="InterPro" id="IPR036390">
    <property type="entry name" value="WH_DNA-bd_sf"/>
</dbReference>
<dbReference type="KEGG" id="mdi:METDI2584"/>
<dbReference type="CDD" id="cd00090">
    <property type="entry name" value="HTH_ARSR"/>
    <property type="match status" value="1"/>
</dbReference>
<feature type="region of interest" description="Disordered" evidence="1">
    <location>
        <begin position="246"/>
        <end position="286"/>
    </location>
</feature>
<dbReference type="InterPro" id="IPR011991">
    <property type="entry name" value="ArsR-like_HTH"/>
</dbReference>
<dbReference type="HOGENOM" id="CLU_051007_1_0_5"/>
<evidence type="ECO:0000256" key="1">
    <source>
        <dbReference type="SAM" id="MobiDB-lite"/>
    </source>
</evidence>
<evidence type="ECO:0000259" key="2">
    <source>
        <dbReference type="Pfam" id="PF03428"/>
    </source>
</evidence>